<name>A0A9R1VZU5_LACSA</name>
<protein>
    <submittedName>
        <fullName evidence="1">Uncharacterized protein</fullName>
    </submittedName>
</protein>
<accession>A0A9R1VZU5</accession>
<sequence length="114" mass="13386">MALVSNLQEFNMYIDFYPYYIKMILGKLIWDFTYIQMCIVFDKIGDHLTLNAPIIRSRHTYTLQGFVYAFKIWILETFPNNSLVGSLIPGVIPRVVAYPTKRHLHALDCPHYNL</sequence>
<keyword evidence="2" id="KW-1185">Reference proteome</keyword>
<evidence type="ECO:0000313" key="2">
    <source>
        <dbReference type="Proteomes" id="UP000235145"/>
    </source>
</evidence>
<dbReference type="AlphaFoldDB" id="A0A9R1VZU5"/>
<organism evidence="1 2">
    <name type="scientific">Lactuca sativa</name>
    <name type="common">Garden lettuce</name>
    <dbReference type="NCBI Taxonomy" id="4236"/>
    <lineage>
        <taxon>Eukaryota</taxon>
        <taxon>Viridiplantae</taxon>
        <taxon>Streptophyta</taxon>
        <taxon>Embryophyta</taxon>
        <taxon>Tracheophyta</taxon>
        <taxon>Spermatophyta</taxon>
        <taxon>Magnoliopsida</taxon>
        <taxon>eudicotyledons</taxon>
        <taxon>Gunneridae</taxon>
        <taxon>Pentapetalae</taxon>
        <taxon>asterids</taxon>
        <taxon>campanulids</taxon>
        <taxon>Asterales</taxon>
        <taxon>Asteraceae</taxon>
        <taxon>Cichorioideae</taxon>
        <taxon>Cichorieae</taxon>
        <taxon>Lactucinae</taxon>
        <taxon>Lactuca</taxon>
    </lineage>
</organism>
<gene>
    <name evidence="1" type="ORF">LSAT_V11C400191590</name>
</gene>
<evidence type="ECO:0000313" key="1">
    <source>
        <dbReference type="EMBL" id="KAJ0214413.1"/>
    </source>
</evidence>
<dbReference type="Proteomes" id="UP000235145">
    <property type="component" value="Unassembled WGS sequence"/>
</dbReference>
<reference evidence="1 2" key="1">
    <citation type="journal article" date="2017" name="Nat. Commun.">
        <title>Genome assembly with in vitro proximity ligation data and whole-genome triplication in lettuce.</title>
        <authorList>
            <person name="Reyes-Chin-Wo S."/>
            <person name="Wang Z."/>
            <person name="Yang X."/>
            <person name="Kozik A."/>
            <person name="Arikit S."/>
            <person name="Song C."/>
            <person name="Xia L."/>
            <person name="Froenicke L."/>
            <person name="Lavelle D.O."/>
            <person name="Truco M.J."/>
            <person name="Xia R."/>
            <person name="Zhu S."/>
            <person name="Xu C."/>
            <person name="Xu H."/>
            <person name="Xu X."/>
            <person name="Cox K."/>
            <person name="Korf I."/>
            <person name="Meyers B.C."/>
            <person name="Michelmore R.W."/>
        </authorList>
    </citation>
    <scope>NUCLEOTIDE SEQUENCE [LARGE SCALE GENOMIC DNA]</scope>
    <source>
        <strain evidence="2">cv. Salinas</strain>
        <tissue evidence="1">Seedlings</tissue>
    </source>
</reference>
<proteinExistence type="predicted"/>
<comment type="caution">
    <text evidence="1">The sequence shown here is derived from an EMBL/GenBank/DDBJ whole genome shotgun (WGS) entry which is preliminary data.</text>
</comment>
<dbReference type="EMBL" id="NBSK02000004">
    <property type="protein sequence ID" value="KAJ0214413.1"/>
    <property type="molecule type" value="Genomic_DNA"/>
</dbReference>